<dbReference type="AlphaFoldDB" id="A0A1B7M0L8"/>
<dbReference type="InterPro" id="IPR021398">
    <property type="entry name" value="DUF3037"/>
</dbReference>
<reference evidence="1 2" key="1">
    <citation type="submission" date="2016-04" db="EMBL/GenBank/DDBJ databases">
        <title>First whole genome shotgun sequence of the bacterium Enteractinococcus sp. strain UASWS1574.</title>
        <authorList>
            <person name="Crovadore J."/>
            <person name="Chablais R."/>
            <person name="Lefort F."/>
        </authorList>
    </citation>
    <scope>NUCLEOTIDE SEQUENCE [LARGE SCALE GENOMIC DNA]</scope>
    <source>
        <strain evidence="1 2">UASWS1574</strain>
    </source>
</reference>
<organism evidence="1 2">
    <name type="scientific">Enteractinococcus helveticum</name>
    <dbReference type="NCBI Taxonomy" id="1837282"/>
    <lineage>
        <taxon>Bacteria</taxon>
        <taxon>Bacillati</taxon>
        <taxon>Actinomycetota</taxon>
        <taxon>Actinomycetes</taxon>
        <taxon>Micrococcales</taxon>
        <taxon>Micrococcaceae</taxon>
    </lineage>
</organism>
<protein>
    <recommendedName>
        <fullName evidence="3">DUF3037 domain-containing protein</fullName>
    </recommendedName>
</protein>
<name>A0A1B7M0L8_9MICC</name>
<evidence type="ECO:0000313" key="1">
    <source>
        <dbReference type="EMBL" id="OAV61781.1"/>
    </source>
</evidence>
<dbReference type="OrthoDB" id="4964527at2"/>
<dbReference type="RefSeq" id="WP_043057378.1">
    <property type="nucleotide sequence ID" value="NZ_LXEY01000015.1"/>
</dbReference>
<dbReference type="EMBL" id="LXEY01000015">
    <property type="protein sequence ID" value="OAV61781.1"/>
    <property type="molecule type" value="Genomic_DNA"/>
</dbReference>
<dbReference type="Proteomes" id="UP000078292">
    <property type="component" value="Unassembled WGS sequence"/>
</dbReference>
<keyword evidence="2" id="KW-1185">Reference proteome</keyword>
<accession>A0A1B7M0L8</accession>
<sequence>MDEYVSWVLRYVPNAFRGEFINIGVLVGGSDNDWALKYVSDFRRASSLGGDAQKLLPLLQDLANRVSPKNRQSQLDTSGVVFPIESLSVEDVERARVHKNNALQLSAPSLSYAESSEQLVQILFENYVVEQSTSHGRQKLTIIRDHYREALEKVELGDSRQWSSKVKARAGDGEVDNFDFAIYSPHTVDQLTLAINFQRGEERELRKTVHAFQFRLQQIRDSGAQINIGGSKGATLPFASEGKLFVVHNEPETTWQKKTLENAIRFWGEHDIEHRSHEEIDQTPRLALAS</sequence>
<dbReference type="Pfam" id="PF11236">
    <property type="entry name" value="DUF3037"/>
    <property type="match status" value="1"/>
</dbReference>
<evidence type="ECO:0000313" key="2">
    <source>
        <dbReference type="Proteomes" id="UP000078292"/>
    </source>
</evidence>
<dbReference type="STRING" id="1837282.A6F49_07760"/>
<gene>
    <name evidence="1" type="ORF">A6F49_07760</name>
</gene>
<evidence type="ECO:0008006" key="3">
    <source>
        <dbReference type="Google" id="ProtNLM"/>
    </source>
</evidence>
<comment type="caution">
    <text evidence="1">The sequence shown here is derived from an EMBL/GenBank/DDBJ whole genome shotgun (WGS) entry which is preliminary data.</text>
</comment>
<proteinExistence type="predicted"/>